<feature type="active site" description="Charge relay system" evidence="14">
    <location>
        <position position="129"/>
    </location>
</feature>
<feature type="active site" description="Charge relay system" evidence="14">
    <location>
        <position position="202"/>
    </location>
</feature>
<comment type="caution">
    <text evidence="18">The sequence shown here is derived from an EMBL/GenBank/DDBJ whole genome shotgun (WGS) entry which is preliminary data.</text>
</comment>
<sequence length="452" mass="47952">MQKWFWLSVCLLNLAWPARAADLPDFTGIVDKQGAAVVNITTTQEARRGGRQGMPGQDEMFEFFRRFMPPEGRGFMPPRQGQGSGFILSADGYIMTNAHVVDGADEVVVKLNDKREFRAKVIGADKRTDVALIKIEAQNLPKVTIGDPDQLKVGEWVLAIGAPFGFENSATAGIVSAKGRSLPQENYVPFIQTDVAVNPGNSGGPLFNLKGEVVGINSQIISRSGGYMGLSFAIPIDVAMDVAEQLKGKGKISRGRLGVLIQEVTADLAESYGLDKPRGALIADVESDSPAEKAGLQPGDIVLNFNGKPVATSIDLPRLVGATKPGTKAGMQVWRKGQTRDIQITVAELADDKAVADAGAKQANRAGLVVSQLSAEQKRQLGIKAGVLVEDASGAAARAGIQPGDIILAVSSRAVNSAHELAQLLNQAGRKIVALQVKRGEGVLIVPLRLEP</sequence>
<dbReference type="Proteomes" id="UP000295135">
    <property type="component" value="Unassembled WGS sequence"/>
</dbReference>
<dbReference type="FunFam" id="2.40.10.120:FF:000007">
    <property type="entry name" value="Periplasmic serine endoprotease DegP-like"/>
    <property type="match status" value="1"/>
</dbReference>
<dbReference type="GO" id="GO:0004252">
    <property type="term" value="F:serine-type endopeptidase activity"/>
    <property type="evidence" value="ECO:0007669"/>
    <property type="project" value="InterPro"/>
</dbReference>
<evidence type="ECO:0000313" key="19">
    <source>
        <dbReference type="Proteomes" id="UP000295135"/>
    </source>
</evidence>
<evidence type="ECO:0000259" key="17">
    <source>
        <dbReference type="PROSITE" id="PS50106"/>
    </source>
</evidence>
<evidence type="ECO:0000256" key="16">
    <source>
        <dbReference type="SAM" id="SignalP"/>
    </source>
</evidence>
<dbReference type="RefSeq" id="WP_126463092.1">
    <property type="nucleotide sequence ID" value="NZ_AP018721.1"/>
</dbReference>
<evidence type="ECO:0000256" key="13">
    <source>
        <dbReference type="ARBA" id="ARBA00032850"/>
    </source>
</evidence>
<feature type="chain" id="PRO_5039168811" description="Probable periplasmic serine endoprotease DegP-like" evidence="16">
    <location>
        <begin position="21"/>
        <end position="452"/>
    </location>
</feature>
<dbReference type="SUPFAM" id="SSF50494">
    <property type="entry name" value="Trypsin-like serine proteases"/>
    <property type="match status" value="1"/>
</dbReference>
<dbReference type="Pfam" id="PF13365">
    <property type="entry name" value="Trypsin_2"/>
    <property type="match status" value="1"/>
</dbReference>
<dbReference type="InterPro" id="IPR001940">
    <property type="entry name" value="Peptidase_S1C"/>
</dbReference>
<evidence type="ECO:0000256" key="11">
    <source>
        <dbReference type="ARBA" id="ARBA00022825"/>
    </source>
</evidence>
<evidence type="ECO:0000256" key="12">
    <source>
        <dbReference type="ARBA" id="ARBA00023016"/>
    </source>
</evidence>
<evidence type="ECO:0000256" key="3">
    <source>
        <dbReference type="ARBA" id="ARBA00010541"/>
    </source>
</evidence>
<dbReference type="EMBL" id="SLZY01000016">
    <property type="protein sequence ID" value="TCS70434.1"/>
    <property type="molecule type" value="Genomic_DNA"/>
</dbReference>
<evidence type="ECO:0000256" key="8">
    <source>
        <dbReference type="ARBA" id="ARBA00022737"/>
    </source>
</evidence>
<keyword evidence="7 16" id="KW-0732">Signal</keyword>
<evidence type="ECO:0000256" key="4">
    <source>
        <dbReference type="ARBA" id="ARBA00013035"/>
    </source>
</evidence>
<organism evidence="18 19">
    <name type="scientific">Sulfuritortus calidifontis</name>
    <dbReference type="NCBI Taxonomy" id="1914471"/>
    <lineage>
        <taxon>Bacteria</taxon>
        <taxon>Pseudomonadati</taxon>
        <taxon>Pseudomonadota</taxon>
        <taxon>Betaproteobacteria</taxon>
        <taxon>Nitrosomonadales</taxon>
        <taxon>Thiobacillaceae</taxon>
        <taxon>Sulfuritortus</taxon>
    </lineage>
</organism>
<keyword evidence="12" id="KW-0346">Stress response</keyword>
<dbReference type="SMART" id="SM00228">
    <property type="entry name" value="PDZ"/>
    <property type="match status" value="2"/>
</dbReference>
<keyword evidence="11" id="KW-0720">Serine protease</keyword>
<keyword evidence="19" id="KW-1185">Reference proteome</keyword>
<dbReference type="NCBIfam" id="TIGR02037">
    <property type="entry name" value="degP_htrA_DO"/>
    <property type="match status" value="1"/>
</dbReference>
<comment type="subcellular location">
    <subcellularLocation>
        <location evidence="2">Periplasm</location>
    </subcellularLocation>
</comment>
<evidence type="ECO:0000313" key="18">
    <source>
        <dbReference type="EMBL" id="TCS70434.1"/>
    </source>
</evidence>
<feature type="domain" description="PDZ" evidence="17">
    <location>
        <begin position="367"/>
        <end position="441"/>
    </location>
</feature>
<dbReference type="GO" id="GO:0006508">
    <property type="term" value="P:proteolysis"/>
    <property type="evidence" value="ECO:0007669"/>
    <property type="project" value="UniProtKB-KW"/>
</dbReference>
<dbReference type="Gene3D" id="2.40.10.120">
    <property type="match status" value="1"/>
</dbReference>
<dbReference type="Gene3D" id="2.30.42.10">
    <property type="match status" value="2"/>
</dbReference>
<gene>
    <name evidence="18" type="ORF">EDC61_11633</name>
</gene>
<evidence type="ECO:0000256" key="15">
    <source>
        <dbReference type="PIRSR" id="PIRSR611782-2"/>
    </source>
</evidence>
<protein>
    <recommendedName>
        <fullName evidence="5">Probable periplasmic serine endoprotease DegP-like</fullName>
        <ecNumber evidence="4">3.4.21.107</ecNumber>
    </recommendedName>
    <alternativeName>
        <fullName evidence="13">Protease Do</fullName>
    </alternativeName>
</protein>
<name>A0A4R3JVM7_9PROT</name>
<dbReference type="EC" id="3.4.21.107" evidence="4"/>
<accession>A0A4R3JVM7</accession>
<evidence type="ECO:0000256" key="2">
    <source>
        <dbReference type="ARBA" id="ARBA00004418"/>
    </source>
</evidence>
<comment type="similarity">
    <text evidence="3">Belongs to the peptidase S1C family.</text>
</comment>
<dbReference type="AlphaFoldDB" id="A0A4R3JVM7"/>
<keyword evidence="10" id="KW-0378">Hydrolase</keyword>
<dbReference type="PROSITE" id="PS50106">
    <property type="entry name" value="PDZ"/>
    <property type="match status" value="2"/>
</dbReference>
<comment type="catalytic activity">
    <reaction evidence="1">
        <text>Acts on substrates that are at least partially unfolded. The cleavage site P1 residue is normally between a pair of hydrophobic residues, such as Val-|-Val.</text>
        <dbReference type="EC" id="3.4.21.107"/>
    </reaction>
</comment>
<dbReference type="OrthoDB" id="9758917at2"/>
<evidence type="ECO:0000256" key="7">
    <source>
        <dbReference type="ARBA" id="ARBA00022729"/>
    </source>
</evidence>
<dbReference type="PANTHER" id="PTHR22939">
    <property type="entry name" value="SERINE PROTEASE FAMILY S1C HTRA-RELATED"/>
    <property type="match status" value="1"/>
</dbReference>
<feature type="active site" description="Charge relay system" evidence="14">
    <location>
        <position position="99"/>
    </location>
</feature>
<keyword evidence="6 18" id="KW-0645">Protease</keyword>
<evidence type="ECO:0000256" key="14">
    <source>
        <dbReference type="PIRSR" id="PIRSR611782-1"/>
    </source>
</evidence>
<dbReference type="SUPFAM" id="SSF50156">
    <property type="entry name" value="PDZ domain-like"/>
    <property type="match status" value="2"/>
</dbReference>
<dbReference type="Pfam" id="PF13180">
    <property type="entry name" value="PDZ_2"/>
    <property type="match status" value="1"/>
</dbReference>
<feature type="binding site" evidence="15">
    <location>
        <position position="129"/>
    </location>
    <ligand>
        <name>substrate</name>
    </ligand>
</feature>
<dbReference type="PRINTS" id="PR00834">
    <property type="entry name" value="PROTEASES2C"/>
</dbReference>
<evidence type="ECO:0000256" key="9">
    <source>
        <dbReference type="ARBA" id="ARBA00022764"/>
    </source>
</evidence>
<dbReference type="InterPro" id="IPR001478">
    <property type="entry name" value="PDZ"/>
</dbReference>
<proteinExistence type="inferred from homology"/>
<dbReference type="PANTHER" id="PTHR22939:SF130">
    <property type="entry name" value="PERIPLASMIC SERINE ENDOPROTEASE DEGP-LIKE-RELATED"/>
    <property type="match status" value="1"/>
</dbReference>
<feature type="binding site" evidence="15">
    <location>
        <position position="99"/>
    </location>
    <ligand>
        <name>substrate</name>
    </ligand>
</feature>
<evidence type="ECO:0000256" key="6">
    <source>
        <dbReference type="ARBA" id="ARBA00022670"/>
    </source>
</evidence>
<feature type="domain" description="PDZ" evidence="17">
    <location>
        <begin position="251"/>
        <end position="310"/>
    </location>
</feature>
<evidence type="ECO:0000256" key="10">
    <source>
        <dbReference type="ARBA" id="ARBA00022801"/>
    </source>
</evidence>
<reference evidence="18 19" key="1">
    <citation type="submission" date="2019-03" db="EMBL/GenBank/DDBJ databases">
        <title>Genomic Encyclopedia of Type Strains, Phase IV (KMG-IV): sequencing the most valuable type-strain genomes for metagenomic binning, comparative biology and taxonomic classification.</title>
        <authorList>
            <person name="Goeker M."/>
        </authorList>
    </citation>
    <scope>NUCLEOTIDE SEQUENCE [LARGE SCALE GENOMIC DNA]</scope>
    <source>
        <strain evidence="18 19">DSM 103923</strain>
    </source>
</reference>
<dbReference type="InterPro" id="IPR041489">
    <property type="entry name" value="PDZ_6"/>
</dbReference>
<keyword evidence="9" id="KW-0574">Periplasm</keyword>
<dbReference type="CDD" id="cd10839">
    <property type="entry name" value="cpPDZ1_DegP-like"/>
    <property type="match status" value="1"/>
</dbReference>
<dbReference type="InterPro" id="IPR036034">
    <property type="entry name" value="PDZ_sf"/>
</dbReference>
<dbReference type="InterPro" id="IPR011782">
    <property type="entry name" value="Pept_S1C_Do"/>
</dbReference>
<feature type="binding site" evidence="15">
    <location>
        <begin position="200"/>
        <end position="202"/>
    </location>
    <ligand>
        <name>substrate</name>
    </ligand>
</feature>
<keyword evidence="8" id="KW-0677">Repeat</keyword>
<evidence type="ECO:0000256" key="1">
    <source>
        <dbReference type="ARBA" id="ARBA00001772"/>
    </source>
</evidence>
<dbReference type="Pfam" id="PF17820">
    <property type="entry name" value="PDZ_6"/>
    <property type="match status" value="1"/>
</dbReference>
<dbReference type="InterPro" id="IPR009003">
    <property type="entry name" value="Peptidase_S1_PA"/>
</dbReference>
<feature type="signal peptide" evidence="16">
    <location>
        <begin position="1"/>
        <end position="20"/>
    </location>
</feature>
<evidence type="ECO:0000256" key="5">
    <source>
        <dbReference type="ARBA" id="ARBA00013958"/>
    </source>
</evidence>
<dbReference type="GO" id="GO:0042597">
    <property type="term" value="C:periplasmic space"/>
    <property type="evidence" value="ECO:0007669"/>
    <property type="project" value="UniProtKB-SubCell"/>
</dbReference>